<dbReference type="InterPro" id="IPR016072">
    <property type="entry name" value="Skp1_comp_dimer"/>
</dbReference>
<dbReference type="Gene3D" id="3.30.710.10">
    <property type="entry name" value="Potassium Channel Kv1.1, Chain A"/>
    <property type="match status" value="1"/>
</dbReference>
<comment type="similarity">
    <text evidence="1">Belongs to the SKP1 family.</text>
</comment>
<gene>
    <name evidence="3" type="primary">WBGene00118655</name>
</gene>
<evidence type="ECO:0000313" key="3">
    <source>
        <dbReference type="EnsemblMetazoa" id="PPA29101.1"/>
    </source>
</evidence>
<sequence>MPRDPIVTLKSSDGVILKADAEITQVSSTIRQHLETSSSEGKDAATENRSPILVEVASSPLKSIIAWCEEKWDAEAFKNMDHRLVLQVIIAAKYLDIEPLLLICCQTVAGMFQYQSSSSFVVKSPDQIRKTFGIVDDLTDDEKSQIELETAWIGAGYCNHSNCCDCVDCRHGFPVLELPDNIISTIFMQMTIVTRLLGRVNRRLFEIESQCRFHLKEVAICDNYFRCSESLNARQIELKKRDIMGILQKLAKNHTVNKLTVKVRDATTDHLSGLIPYIKAVPSRMLEMDISSYIQQHGSWKLNFNDDSLEEWVQNREFINLSGVATDISDSGLFHLFAEMSSSRIAFRRLGINTDSQVVGKLLRLVGISFAHDTWTSTREDVKIYSSPTAKYFVIGPNMLITVVKDGDLSIERQNEYGSLPDNSYFGNSRSIQSIISEFPSLPVILNPS</sequence>
<dbReference type="GO" id="GO:0005737">
    <property type="term" value="C:cytoplasm"/>
    <property type="evidence" value="ECO:0000318"/>
    <property type="project" value="GO_Central"/>
</dbReference>
<accession>A0A8R1UM02</accession>
<reference evidence="3" key="2">
    <citation type="submission" date="2022-06" db="UniProtKB">
        <authorList>
            <consortium name="EnsemblMetazoa"/>
        </authorList>
    </citation>
    <scope>IDENTIFICATION</scope>
    <source>
        <strain evidence="3">PS312</strain>
    </source>
</reference>
<dbReference type="GO" id="GO:0005634">
    <property type="term" value="C:nucleus"/>
    <property type="evidence" value="ECO:0000318"/>
    <property type="project" value="GO_Central"/>
</dbReference>
<keyword evidence="2" id="KW-0833">Ubl conjugation pathway</keyword>
<dbReference type="Pfam" id="PF01466">
    <property type="entry name" value="Skp1"/>
    <property type="match status" value="1"/>
</dbReference>
<evidence type="ECO:0000256" key="2">
    <source>
        <dbReference type="ARBA" id="ARBA00022786"/>
    </source>
</evidence>
<dbReference type="InterPro" id="IPR036296">
    <property type="entry name" value="SKP1-like_dim_sf"/>
</dbReference>
<dbReference type="EnsemblMetazoa" id="PPA29101.1">
    <property type="protein sequence ID" value="PPA29101.1"/>
    <property type="gene ID" value="WBGene00118655"/>
</dbReference>
<dbReference type="Proteomes" id="UP000005239">
    <property type="component" value="Unassembled WGS sequence"/>
</dbReference>
<name>A0A2A6BZR4_PRIPA</name>
<reference evidence="4" key="1">
    <citation type="journal article" date="2008" name="Nat. Genet.">
        <title>The Pristionchus pacificus genome provides a unique perspective on nematode lifestyle and parasitism.</title>
        <authorList>
            <person name="Dieterich C."/>
            <person name="Clifton S.W."/>
            <person name="Schuster L.N."/>
            <person name="Chinwalla A."/>
            <person name="Delehaunty K."/>
            <person name="Dinkelacker I."/>
            <person name="Fulton L."/>
            <person name="Fulton R."/>
            <person name="Godfrey J."/>
            <person name="Minx P."/>
            <person name="Mitreva M."/>
            <person name="Roeseler W."/>
            <person name="Tian H."/>
            <person name="Witte H."/>
            <person name="Yang S.P."/>
            <person name="Wilson R.K."/>
            <person name="Sommer R.J."/>
        </authorList>
    </citation>
    <scope>NUCLEOTIDE SEQUENCE [LARGE SCALE GENOMIC DNA]</scope>
    <source>
        <strain evidence="4">PS312</strain>
    </source>
</reference>
<dbReference type="GO" id="GO:0031146">
    <property type="term" value="P:SCF-dependent proteasomal ubiquitin-dependent protein catabolic process"/>
    <property type="evidence" value="ECO:0000318"/>
    <property type="project" value="GO_Central"/>
</dbReference>
<dbReference type="SMART" id="SM00512">
    <property type="entry name" value="Skp1"/>
    <property type="match status" value="1"/>
</dbReference>
<proteinExistence type="inferred from homology"/>
<dbReference type="GO" id="GO:0097602">
    <property type="term" value="F:cullin family protein binding"/>
    <property type="evidence" value="ECO:0000318"/>
    <property type="project" value="GO_Central"/>
</dbReference>
<dbReference type="SUPFAM" id="SSF81382">
    <property type="entry name" value="Skp1 dimerisation domain-like"/>
    <property type="match status" value="1"/>
</dbReference>
<keyword evidence="4" id="KW-1185">Reference proteome</keyword>
<protein>
    <submittedName>
        <fullName evidence="3">Skp1 domain-containing protein</fullName>
    </submittedName>
</protein>
<organism evidence="3 4">
    <name type="scientific">Pristionchus pacificus</name>
    <name type="common">Parasitic nematode worm</name>
    <dbReference type="NCBI Taxonomy" id="54126"/>
    <lineage>
        <taxon>Eukaryota</taxon>
        <taxon>Metazoa</taxon>
        <taxon>Ecdysozoa</taxon>
        <taxon>Nematoda</taxon>
        <taxon>Chromadorea</taxon>
        <taxon>Rhabditida</taxon>
        <taxon>Rhabditina</taxon>
        <taxon>Diplogasteromorpha</taxon>
        <taxon>Diplogasteroidea</taxon>
        <taxon>Neodiplogasteridae</taxon>
        <taxon>Pristionchus</taxon>
    </lineage>
</organism>
<evidence type="ECO:0000313" key="4">
    <source>
        <dbReference type="Proteomes" id="UP000005239"/>
    </source>
</evidence>
<dbReference type="OrthoDB" id="2342932at2759"/>
<dbReference type="InterPro" id="IPR016897">
    <property type="entry name" value="SKP1"/>
</dbReference>
<dbReference type="AlphaFoldDB" id="A0A2A6BZR4"/>
<dbReference type="SUPFAM" id="SSF54695">
    <property type="entry name" value="POZ domain"/>
    <property type="match status" value="1"/>
</dbReference>
<evidence type="ECO:0000256" key="1">
    <source>
        <dbReference type="ARBA" id="ARBA00009993"/>
    </source>
</evidence>
<dbReference type="InterPro" id="IPR011333">
    <property type="entry name" value="SKP1/BTB/POZ_sf"/>
</dbReference>
<dbReference type="InterPro" id="IPR001232">
    <property type="entry name" value="SKP1-like"/>
</dbReference>
<accession>A0A2A6BZR4</accession>
<dbReference type="PANTHER" id="PTHR11165">
    <property type="entry name" value="SKP1"/>
    <property type="match status" value="1"/>
</dbReference>